<dbReference type="Proteomes" id="UP000288168">
    <property type="component" value="Unassembled WGS sequence"/>
</dbReference>
<feature type="compositionally biased region" description="Low complexity" evidence="1">
    <location>
        <begin position="259"/>
        <end position="269"/>
    </location>
</feature>
<reference evidence="2 3" key="1">
    <citation type="submission" date="2017-06" db="EMBL/GenBank/DDBJ databases">
        <title>Comparative genomic analysis of Ambrosia Fusariam Clade fungi.</title>
        <authorList>
            <person name="Stajich J.E."/>
            <person name="Carrillo J."/>
            <person name="Kijimoto T."/>
            <person name="Eskalen A."/>
            <person name="O'Donnell K."/>
            <person name="Kasson M."/>
        </authorList>
    </citation>
    <scope>NUCLEOTIDE SEQUENCE [LARGE SCALE GENOMIC DNA]</scope>
    <source>
        <strain evidence="2 3">NRRL62584</strain>
    </source>
</reference>
<name>A0A428QAK6_9HYPO</name>
<keyword evidence="3" id="KW-1185">Reference proteome</keyword>
<dbReference type="EMBL" id="NKCI01000045">
    <property type="protein sequence ID" value="RSL62333.1"/>
    <property type="molecule type" value="Genomic_DNA"/>
</dbReference>
<gene>
    <name evidence="2" type="ORF">CEP54_005752</name>
</gene>
<dbReference type="OrthoDB" id="5052024at2759"/>
<evidence type="ECO:0000256" key="1">
    <source>
        <dbReference type="SAM" id="MobiDB-lite"/>
    </source>
</evidence>
<feature type="compositionally biased region" description="Basic and acidic residues" evidence="1">
    <location>
        <begin position="245"/>
        <end position="258"/>
    </location>
</feature>
<evidence type="ECO:0000313" key="3">
    <source>
        <dbReference type="Proteomes" id="UP000288168"/>
    </source>
</evidence>
<dbReference type="AlphaFoldDB" id="A0A428QAK6"/>
<accession>A0A428QAK6</accession>
<comment type="caution">
    <text evidence="2">The sequence shown here is derived from an EMBL/GenBank/DDBJ whole genome shotgun (WGS) entry which is preliminary data.</text>
</comment>
<protein>
    <submittedName>
        <fullName evidence="2">Uncharacterized protein</fullName>
    </submittedName>
</protein>
<evidence type="ECO:0000313" key="2">
    <source>
        <dbReference type="EMBL" id="RSL62333.1"/>
    </source>
</evidence>
<feature type="region of interest" description="Disordered" evidence="1">
    <location>
        <begin position="245"/>
        <end position="279"/>
    </location>
</feature>
<organism evidence="2 3">
    <name type="scientific">Fusarium duplospermum</name>
    <dbReference type="NCBI Taxonomy" id="1325734"/>
    <lineage>
        <taxon>Eukaryota</taxon>
        <taxon>Fungi</taxon>
        <taxon>Dikarya</taxon>
        <taxon>Ascomycota</taxon>
        <taxon>Pezizomycotina</taxon>
        <taxon>Sordariomycetes</taxon>
        <taxon>Hypocreomycetidae</taxon>
        <taxon>Hypocreales</taxon>
        <taxon>Nectriaceae</taxon>
        <taxon>Fusarium</taxon>
        <taxon>Fusarium solani species complex</taxon>
    </lineage>
</organism>
<sequence>MGDRRRQVSFSMEQIRHIQDDLENLVEAGQIKIPRGTRIRMGFRGIKVAAMPIPAISEQRINQILDHIKANLFDRSQEWRALYDEWEDLADDDIRRRRHNHERVWERIRFTQQVVMHDFQVFNDLARDLGDRPNRIKNVDFPSFLPQLVARMLGVATCRSRTHDHDEAARLMVILEDHHDGFFLLLNRIFELHRRAKAHPADDARLGVLASRCFSPLVMALASKDPSNDMDHQVFRSLKERVREIDRGRRARRPESTRTRTSTSTSTLSNEYEISRERG</sequence>
<proteinExistence type="predicted"/>